<keyword evidence="6" id="KW-1185">Reference proteome</keyword>
<dbReference type="AlphaFoldDB" id="A0AAQ4R520"/>
<evidence type="ECO:0000313" key="6">
    <source>
        <dbReference type="Proteomes" id="UP000007635"/>
    </source>
</evidence>
<dbReference type="InterPro" id="IPR028271">
    <property type="entry name" value="RAMAC"/>
</dbReference>
<reference evidence="5 6" key="1">
    <citation type="journal article" date="2021" name="G3 (Bethesda)">
        <title>Improved contiguity of the threespine stickleback genome using long-read sequencing.</title>
        <authorList>
            <person name="Nath S."/>
            <person name="Shaw D.E."/>
            <person name="White M.A."/>
        </authorList>
    </citation>
    <scope>NUCLEOTIDE SEQUENCE [LARGE SCALE GENOMIC DNA]</scope>
    <source>
        <strain evidence="5 6">Lake Benthic</strain>
    </source>
</reference>
<dbReference type="Ensembl" id="ENSGACT00000084051.1">
    <property type="protein sequence ID" value="ENSGACP00000057281.1"/>
    <property type="gene ID" value="ENSGACG00000030137.1"/>
</dbReference>
<organism evidence="5 6">
    <name type="scientific">Gasterosteus aculeatus aculeatus</name>
    <name type="common">three-spined stickleback</name>
    <dbReference type="NCBI Taxonomy" id="481459"/>
    <lineage>
        <taxon>Eukaryota</taxon>
        <taxon>Metazoa</taxon>
        <taxon>Chordata</taxon>
        <taxon>Craniata</taxon>
        <taxon>Vertebrata</taxon>
        <taxon>Euteleostomi</taxon>
        <taxon>Actinopterygii</taxon>
        <taxon>Neopterygii</taxon>
        <taxon>Teleostei</taxon>
        <taxon>Neoteleostei</taxon>
        <taxon>Acanthomorphata</taxon>
        <taxon>Eupercaria</taxon>
        <taxon>Perciformes</taxon>
        <taxon>Cottioidei</taxon>
        <taxon>Gasterosteales</taxon>
        <taxon>Gasterosteidae</taxon>
        <taxon>Gasterosteus</taxon>
    </lineage>
</organism>
<keyword evidence="2" id="KW-0539">Nucleus</keyword>
<proteinExistence type="inferred from homology"/>
<evidence type="ECO:0000256" key="2">
    <source>
        <dbReference type="ARBA" id="ARBA00023242"/>
    </source>
</evidence>
<dbReference type="Proteomes" id="UP000007635">
    <property type="component" value="Chromosome II"/>
</dbReference>
<protein>
    <submittedName>
        <fullName evidence="5">RNA guanine-7 methyltransferase activating subunit</fullName>
    </submittedName>
</protein>
<comment type="subcellular location">
    <subcellularLocation>
        <location evidence="1">Nucleus</location>
    </subcellularLocation>
</comment>
<feature type="compositionally biased region" description="Basic and acidic residues" evidence="4">
    <location>
        <begin position="54"/>
        <end position="65"/>
    </location>
</feature>
<reference evidence="5" key="3">
    <citation type="submission" date="2025-09" db="UniProtKB">
        <authorList>
            <consortium name="Ensembl"/>
        </authorList>
    </citation>
    <scope>IDENTIFICATION</scope>
</reference>
<dbReference type="PANTHER" id="PTHR48168">
    <property type="entry name" value="RNA GUANINE-7 METHYLTRANSFERASE-ACTIVATING SUBUNIT-LIKE (PSEUDOGENE)-RELATED"/>
    <property type="match status" value="1"/>
</dbReference>
<dbReference type="GO" id="GO:0031533">
    <property type="term" value="C:mRNA capping enzyme complex"/>
    <property type="evidence" value="ECO:0007669"/>
    <property type="project" value="InterPro"/>
</dbReference>
<feature type="compositionally biased region" description="Basic and acidic residues" evidence="4">
    <location>
        <begin position="9"/>
        <end position="26"/>
    </location>
</feature>
<dbReference type="GO" id="GO:0106005">
    <property type="term" value="P:RNA 5'-cap (guanine-N7)-methylation"/>
    <property type="evidence" value="ECO:0007669"/>
    <property type="project" value="InterPro"/>
</dbReference>
<reference evidence="5" key="2">
    <citation type="submission" date="2025-08" db="UniProtKB">
        <authorList>
            <consortium name="Ensembl"/>
        </authorList>
    </citation>
    <scope>IDENTIFICATION</scope>
</reference>
<accession>A0AAQ4R520</accession>
<evidence type="ECO:0000256" key="4">
    <source>
        <dbReference type="SAM" id="MobiDB-lite"/>
    </source>
</evidence>
<dbReference type="Pfam" id="PF15320">
    <property type="entry name" value="RAM"/>
    <property type="match status" value="1"/>
</dbReference>
<dbReference type="GO" id="GO:0003723">
    <property type="term" value="F:RNA binding"/>
    <property type="evidence" value="ECO:0007669"/>
    <property type="project" value="InterPro"/>
</dbReference>
<dbReference type="PANTHER" id="PTHR48168:SF1">
    <property type="entry name" value="RNA GUANINE-N7 METHYLTRANSFERASE ACTIVATING SUBUNIT-RELATED"/>
    <property type="match status" value="1"/>
</dbReference>
<sequence>MAETTESQRNYEEMFSHRFTSDDKEYQQYVNRPADPPPIVEGWRSRGGGGGGGGRDRDRDGDRHSGYGGGHRSGPPSYNDGHNSTHQRPQYDRY</sequence>
<dbReference type="GeneTree" id="ENSGT00390000011190"/>
<comment type="similarity">
    <text evidence="3">Belongs to the RAM family.</text>
</comment>
<evidence type="ECO:0000256" key="3">
    <source>
        <dbReference type="ARBA" id="ARBA00034716"/>
    </source>
</evidence>
<feature type="region of interest" description="Disordered" evidence="4">
    <location>
        <begin position="1"/>
        <end position="94"/>
    </location>
</feature>
<name>A0AAQ4R520_GASAC</name>
<evidence type="ECO:0000256" key="1">
    <source>
        <dbReference type="ARBA" id="ARBA00004123"/>
    </source>
</evidence>
<evidence type="ECO:0000313" key="5">
    <source>
        <dbReference type="Ensembl" id="ENSGACP00000057281.1"/>
    </source>
</evidence>